<evidence type="ECO:0000256" key="1">
    <source>
        <dbReference type="ARBA" id="ARBA00022679"/>
    </source>
</evidence>
<evidence type="ECO:0000313" key="5">
    <source>
        <dbReference type="Proteomes" id="UP000693892"/>
    </source>
</evidence>
<dbReference type="InterPro" id="IPR001307">
    <property type="entry name" value="Thiosulphate_STrfase_CS"/>
</dbReference>
<sequence>MPEGSVSDAAVPDAAVSDAAVSRGTAAHRSDRVDRDALLIDPAGLQALLRAEARLPPGAPRTRVLDVRWTLAQPDGRPAYREGHLPGAVYVDLDTELSMHGPATAGRHPLPDGDTLTAAARRWGLRPGDAVVAYDGGGNFAAARLWWLLRDAGVDRVRLLDGALPAWVTAGLPLEQGDADPAPGTVELRPGRLPRIELEDAAAFALEHLLLDVRATERYAGRQEPIDPRAGHIPGARNLPTGGNLDDDGWFLPVEELRRRFATAGTKPGTETGEEHGPGTRIGAYCGSGITASHTVFALALAGREGALFPGSWSQWANHPELPVATGEAP</sequence>
<dbReference type="EC" id="2.8.1.1" evidence="4"/>
<dbReference type="Pfam" id="PF00581">
    <property type="entry name" value="Rhodanese"/>
    <property type="match status" value="2"/>
</dbReference>
<feature type="domain" description="Rhodanese" evidence="3">
    <location>
        <begin position="58"/>
        <end position="176"/>
    </location>
</feature>
<evidence type="ECO:0000313" key="4">
    <source>
        <dbReference type="EMBL" id="CAG7615807.1"/>
    </source>
</evidence>
<proteinExistence type="predicted"/>
<dbReference type="Proteomes" id="UP000693892">
    <property type="component" value="Unassembled WGS sequence"/>
</dbReference>
<dbReference type="PROSITE" id="PS50206">
    <property type="entry name" value="RHODANESE_3"/>
    <property type="match status" value="2"/>
</dbReference>
<dbReference type="PANTHER" id="PTHR11364">
    <property type="entry name" value="THIOSULFATE SULFERTANSFERASE"/>
    <property type="match status" value="1"/>
</dbReference>
<accession>A0A916NIC3</accession>
<dbReference type="SMART" id="SM00450">
    <property type="entry name" value="RHOD"/>
    <property type="match status" value="2"/>
</dbReference>
<protein>
    <submittedName>
        <fullName evidence="4">Thiosulfate sulfurtransferase SseB</fullName>
        <ecNumber evidence="4">2.8.1.1</ecNumber>
    </submittedName>
</protein>
<feature type="region of interest" description="Disordered" evidence="2">
    <location>
        <begin position="1"/>
        <end position="28"/>
    </location>
</feature>
<keyword evidence="1 4" id="KW-0808">Transferase</keyword>
<evidence type="ECO:0000256" key="2">
    <source>
        <dbReference type="SAM" id="MobiDB-lite"/>
    </source>
</evidence>
<organism evidence="4 5">
    <name type="scientific">Leucobacter soli</name>
    <dbReference type="NCBI Taxonomy" id="2812850"/>
    <lineage>
        <taxon>Bacteria</taxon>
        <taxon>Bacillati</taxon>
        <taxon>Actinomycetota</taxon>
        <taxon>Actinomycetes</taxon>
        <taxon>Micrococcales</taxon>
        <taxon>Microbacteriaceae</taxon>
        <taxon>Leucobacter</taxon>
    </lineage>
</organism>
<dbReference type="InterPro" id="IPR045078">
    <property type="entry name" value="TST/MPST-like"/>
</dbReference>
<keyword evidence="5" id="KW-1185">Reference proteome</keyword>
<dbReference type="CDD" id="cd01449">
    <property type="entry name" value="TST_Repeat_2"/>
    <property type="match status" value="1"/>
</dbReference>
<dbReference type="InterPro" id="IPR001763">
    <property type="entry name" value="Rhodanese-like_dom"/>
</dbReference>
<evidence type="ECO:0000259" key="3">
    <source>
        <dbReference type="PROSITE" id="PS50206"/>
    </source>
</evidence>
<gene>
    <name evidence="4" type="primary">sseB</name>
    <name evidence="4" type="ORF">LEUCIP111803_01922</name>
</gene>
<dbReference type="CDD" id="cd01448">
    <property type="entry name" value="TST_Repeat_1"/>
    <property type="match status" value="1"/>
</dbReference>
<dbReference type="AlphaFoldDB" id="A0A916NIC3"/>
<reference evidence="4" key="1">
    <citation type="submission" date="2021-06" db="EMBL/GenBank/DDBJ databases">
        <authorList>
            <person name="Criscuolo A."/>
        </authorList>
    </citation>
    <scope>NUCLEOTIDE SEQUENCE</scope>
    <source>
        <strain evidence="4">CIP111803</strain>
    </source>
</reference>
<dbReference type="GO" id="GO:0004792">
    <property type="term" value="F:thiosulfate-cyanide sulfurtransferase activity"/>
    <property type="evidence" value="ECO:0007669"/>
    <property type="project" value="UniProtKB-EC"/>
</dbReference>
<feature type="compositionally biased region" description="Low complexity" evidence="2">
    <location>
        <begin position="1"/>
        <end position="22"/>
    </location>
</feature>
<dbReference type="PROSITE" id="PS00380">
    <property type="entry name" value="RHODANESE_1"/>
    <property type="match status" value="1"/>
</dbReference>
<dbReference type="PANTHER" id="PTHR11364:SF27">
    <property type="entry name" value="SULFURTRANSFERASE"/>
    <property type="match status" value="1"/>
</dbReference>
<feature type="domain" description="Rhodanese" evidence="3">
    <location>
        <begin position="207"/>
        <end position="325"/>
    </location>
</feature>
<name>A0A916NIC3_9MICO</name>
<dbReference type="EMBL" id="CAJVAP010000022">
    <property type="protein sequence ID" value="CAG7615807.1"/>
    <property type="molecule type" value="Genomic_DNA"/>
</dbReference>
<comment type="caution">
    <text evidence="4">The sequence shown here is derived from an EMBL/GenBank/DDBJ whole genome shotgun (WGS) entry which is preliminary data.</text>
</comment>